<name>A0A3L6P9K5_PANMI</name>
<feature type="domain" description="NB-ARC" evidence="9">
    <location>
        <begin position="404"/>
        <end position="553"/>
    </location>
</feature>
<dbReference type="SUPFAM" id="SSF52047">
    <property type="entry name" value="RNI-like"/>
    <property type="match status" value="1"/>
</dbReference>
<evidence type="ECO:0000259" key="9">
    <source>
        <dbReference type="Pfam" id="PF00931"/>
    </source>
</evidence>
<evidence type="ECO:0000313" key="14">
    <source>
        <dbReference type="Proteomes" id="UP000275267"/>
    </source>
</evidence>
<dbReference type="Pfam" id="PF00931">
    <property type="entry name" value="NB-ARC"/>
    <property type="match status" value="3"/>
</dbReference>
<keyword evidence="5" id="KW-0611">Plant defense</keyword>
<dbReference type="InterPro" id="IPR044974">
    <property type="entry name" value="Disease_R_plants"/>
</dbReference>
<organism evidence="13 14">
    <name type="scientific">Panicum miliaceum</name>
    <name type="common">Proso millet</name>
    <name type="synonym">Broomcorn millet</name>
    <dbReference type="NCBI Taxonomy" id="4540"/>
    <lineage>
        <taxon>Eukaryota</taxon>
        <taxon>Viridiplantae</taxon>
        <taxon>Streptophyta</taxon>
        <taxon>Embryophyta</taxon>
        <taxon>Tracheophyta</taxon>
        <taxon>Spermatophyta</taxon>
        <taxon>Magnoliopsida</taxon>
        <taxon>Liliopsida</taxon>
        <taxon>Poales</taxon>
        <taxon>Poaceae</taxon>
        <taxon>PACMAD clade</taxon>
        <taxon>Panicoideae</taxon>
        <taxon>Panicodae</taxon>
        <taxon>Paniceae</taxon>
        <taxon>Panicinae</taxon>
        <taxon>Panicum</taxon>
        <taxon>Panicum sect. Panicum</taxon>
    </lineage>
</organism>
<dbReference type="InterPro" id="IPR042197">
    <property type="entry name" value="Apaf_helical"/>
</dbReference>
<dbReference type="InterPro" id="IPR032675">
    <property type="entry name" value="LRR_dom_sf"/>
</dbReference>
<dbReference type="InterPro" id="IPR055414">
    <property type="entry name" value="LRR_R13L4/SHOC2-like"/>
</dbReference>
<dbReference type="Gene3D" id="1.10.8.430">
    <property type="entry name" value="Helical domain of apoptotic protease-activating factors"/>
    <property type="match status" value="1"/>
</dbReference>
<evidence type="ECO:0000256" key="7">
    <source>
        <dbReference type="SAM" id="Coils"/>
    </source>
</evidence>
<dbReference type="EMBL" id="PQIB02000446">
    <property type="protein sequence ID" value="RLM50342.1"/>
    <property type="molecule type" value="Genomic_DNA"/>
</dbReference>
<dbReference type="Pfam" id="PF23598">
    <property type="entry name" value="LRR_14"/>
    <property type="match status" value="1"/>
</dbReference>
<keyword evidence="14" id="KW-1185">Reference proteome</keyword>
<feature type="domain" description="Disease resistance R13L4/SHOC-2-like LRR" evidence="12">
    <location>
        <begin position="959"/>
        <end position="1074"/>
    </location>
</feature>
<keyword evidence="3" id="KW-0677">Repeat</keyword>
<dbReference type="Gene3D" id="3.40.50.300">
    <property type="entry name" value="P-loop containing nucleotide triphosphate hydrolases"/>
    <property type="match status" value="3"/>
</dbReference>
<dbReference type="InterPro" id="IPR041118">
    <property type="entry name" value="Rx_N"/>
</dbReference>
<dbReference type="Pfam" id="PF18052">
    <property type="entry name" value="Rx_N"/>
    <property type="match status" value="1"/>
</dbReference>
<comment type="similarity">
    <text evidence="1">Belongs to the disease resistance NB-LRR family.</text>
</comment>
<feature type="domain" description="NB-ARC" evidence="9">
    <location>
        <begin position="585"/>
        <end position="746"/>
    </location>
</feature>
<dbReference type="Gene3D" id="3.80.10.10">
    <property type="entry name" value="Ribonuclease Inhibitor"/>
    <property type="match status" value="1"/>
</dbReference>
<dbReference type="GO" id="GO:0043531">
    <property type="term" value="F:ADP binding"/>
    <property type="evidence" value="ECO:0007669"/>
    <property type="project" value="InterPro"/>
</dbReference>
<keyword evidence="4" id="KW-0547">Nucleotide-binding</keyword>
<accession>A0A3L6P9K5</accession>
<reference evidence="14" key="1">
    <citation type="journal article" date="2019" name="Nat. Commun.">
        <title>The genome of broomcorn millet.</title>
        <authorList>
            <person name="Zou C."/>
            <person name="Miki D."/>
            <person name="Li D."/>
            <person name="Tang Q."/>
            <person name="Xiao L."/>
            <person name="Rajput S."/>
            <person name="Deng P."/>
            <person name="Jia W."/>
            <person name="Huang R."/>
            <person name="Zhang M."/>
            <person name="Sun Y."/>
            <person name="Hu J."/>
            <person name="Fu X."/>
            <person name="Schnable P.S."/>
            <person name="Li F."/>
            <person name="Zhang H."/>
            <person name="Feng B."/>
            <person name="Zhu X."/>
            <person name="Liu R."/>
            <person name="Schnable J.C."/>
            <person name="Zhu J.-K."/>
            <person name="Zhang H."/>
        </authorList>
    </citation>
    <scope>NUCLEOTIDE SEQUENCE [LARGE SCALE GENOMIC DNA]</scope>
</reference>
<comment type="caution">
    <text evidence="13">The sequence shown here is derived from an EMBL/GenBank/DDBJ whole genome shotgun (WGS) entry which is preliminary data.</text>
</comment>
<feature type="domain" description="NB-ARC" evidence="9">
    <location>
        <begin position="198"/>
        <end position="359"/>
    </location>
</feature>
<dbReference type="InterPro" id="IPR058922">
    <property type="entry name" value="WHD_DRP"/>
</dbReference>
<dbReference type="PANTHER" id="PTHR23155">
    <property type="entry name" value="DISEASE RESISTANCE PROTEIN RP"/>
    <property type="match status" value="1"/>
</dbReference>
<proteinExistence type="inferred from homology"/>
<dbReference type="InterPro" id="IPR027417">
    <property type="entry name" value="P-loop_NTPase"/>
</dbReference>
<dbReference type="Gene3D" id="1.20.5.4130">
    <property type="match status" value="1"/>
</dbReference>
<gene>
    <name evidence="13" type="ORF">C2845_PMPSC049109</name>
</gene>
<dbReference type="Proteomes" id="UP000275267">
    <property type="component" value="Unassembled WGS sequence"/>
</dbReference>
<evidence type="ECO:0000256" key="1">
    <source>
        <dbReference type="ARBA" id="ARBA00008894"/>
    </source>
</evidence>
<dbReference type="GO" id="GO:0098542">
    <property type="term" value="P:defense response to other organism"/>
    <property type="evidence" value="ECO:0007669"/>
    <property type="project" value="TreeGrafter"/>
</dbReference>
<evidence type="ECO:0000259" key="11">
    <source>
        <dbReference type="Pfam" id="PF23559"/>
    </source>
</evidence>
<dbReference type="InterPro" id="IPR038005">
    <property type="entry name" value="RX-like_CC"/>
</dbReference>
<dbReference type="SUPFAM" id="SSF52540">
    <property type="entry name" value="P-loop containing nucleoside triphosphate hydrolases"/>
    <property type="match status" value="3"/>
</dbReference>
<dbReference type="OrthoDB" id="677658at2759"/>
<evidence type="ECO:0000256" key="2">
    <source>
        <dbReference type="ARBA" id="ARBA00022614"/>
    </source>
</evidence>
<evidence type="ECO:0000259" key="12">
    <source>
        <dbReference type="Pfam" id="PF23598"/>
    </source>
</evidence>
<evidence type="ECO:0000313" key="13">
    <source>
        <dbReference type="EMBL" id="RLM50342.1"/>
    </source>
</evidence>
<evidence type="ECO:0000256" key="4">
    <source>
        <dbReference type="ARBA" id="ARBA00022741"/>
    </source>
</evidence>
<dbReference type="CDD" id="cd14798">
    <property type="entry name" value="RX-CC_like"/>
    <property type="match status" value="1"/>
</dbReference>
<dbReference type="STRING" id="4540.A0A3L6P9K5"/>
<evidence type="ECO:0000259" key="10">
    <source>
        <dbReference type="Pfam" id="PF18052"/>
    </source>
</evidence>
<feature type="domain" description="Disease resistance protein winged helix" evidence="11">
    <location>
        <begin position="836"/>
        <end position="884"/>
    </location>
</feature>
<evidence type="ECO:0000256" key="3">
    <source>
        <dbReference type="ARBA" id="ARBA00022737"/>
    </source>
</evidence>
<feature type="coiled-coil region" evidence="7">
    <location>
        <begin position="17"/>
        <end position="44"/>
    </location>
</feature>
<evidence type="ECO:0000256" key="5">
    <source>
        <dbReference type="ARBA" id="ARBA00022821"/>
    </source>
</evidence>
<dbReference type="PRINTS" id="PR00364">
    <property type="entry name" value="DISEASERSIST"/>
</dbReference>
<feature type="region of interest" description="Disordered" evidence="8">
    <location>
        <begin position="1068"/>
        <end position="1094"/>
    </location>
</feature>
<feature type="domain" description="Disease resistance N-terminal" evidence="10">
    <location>
        <begin position="13"/>
        <end position="91"/>
    </location>
</feature>
<keyword evidence="6 7" id="KW-0175">Coiled coil</keyword>
<evidence type="ECO:0000256" key="8">
    <source>
        <dbReference type="SAM" id="MobiDB-lite"/>
    </source>
</evidence>
<dbReference type="Pfam" id="PF23559">
    <property type="entry name" value="WHD_DRP"/>
    <property type="match status" value="1"/>
</dbReference>
<sequence>MADLVLGLAKSAVEGTLTAAKSAIEEEEKLKKGMQRDLMLISDEFEMMHSFLNDAKDRATDEMVRTLVRQVRNMALDVEDCIESVVLMDIKSHWMWRTLRRLLPFCFLAAAPAEALDDAVTAIELLKSRVEAMGQRNERYRHIGGSSSTSKHTEKTNQQAVADATAAGILIEAREARKRPGSPSDLVELIKKKDHVLPLQVISIWGAAGDLGVTSIIKKTLESPEICRKFSYRAWVKLTKPFKPHEFIRSLMVQFHTNCCPQQGSTIDFLKQAEAIMGMEGKHLTEEFVKQVSDNRYIIFLEDLSSSVDWEASVRAYVPDKNNGSCIVVHTQQLEVASLVVGQSHRVLELEQFSADHSVCAFFSEKRSSPRDLIELINKKDNAHTPLQVISMCGEVGDLEAEMTPIIKKTCDCNPEICKNFRYRAWVKLMQPFIPREFIQRLLAQLCANYCPRHGGAEDFLKLKGVEMVTEDALIKEFVKQVMSDHRYLVFLEDVSSTDGWDAVREYLPDKANGSCIFVHTQLSEVASSCVGQSHRQLELLSANLSLRVLFKEGEDEERAIKTKAAREWLNKYQLVGRRADTENLSVSNPGVQPVFGIAGVGKSYIAKQVYYKKVTDGKKPFEKFGWVDVSHPFNIRDFSWSLLLDLHSGSLQYGSMMRIRDPIQQCCELLKTHACLIVIDGLRSKEEWDSIKAALGFEHHQNRTRIIVIANEESVAKYCSDNWWNVEGLEIDDALDLFKRTVSKRPESAWPSNPSPAEIEGAKFILHKCGGLPKVIVAVADFLATGWRINNWDYFMQLLETHESFGSLRDLFSWMHSYFHSCPDSLKPCIFYLSIFPVNLKIRRRRLVRRWIAEGYSMDTKESSAEEKGEESFVDLCKLNMIQVPGSTSLSYLTRMPLCQVNGFFREYIISRSMEENLVFALEGHCSVNSQRSGRHLTIGSTWDRDKCVYHSFDFSRLRSLTVFGKWESFFISDKMRIVRVLDLEDASSVTDDDLKKMVKLLPRLKFLSLRGCKEITRLPDSFGGLRQLQTLDIRHTFVATLPLSITKLQKLQHICAGTTVQLDDNTSTIESLPPPPAGSVSSTKRGPRASTLVSKLRVPEFHTRRYQRPSSSRNGGIEAPPGLGKMMALHNISVIDVSVASGRAILEELKNLTQLRKLGVSGVNRDLVRELEIRTSPIKNLVLVSMN</sequence>
<evidence type="ECO:0000256" key="6">
    <source>
        <dbReference type="ARBA" id="ARBA00023054"/>
    </source>
</evidence>
<keyword evidence="2" id="KW-0433">Leucine-rich repeat</keyword>
<dbReference type="InterPro" id="IPR002182">
    <property type="entry name" value="NB-ARC"/>
</dbReference>
<protein>
    <submittedName>
        <fullName evidence="13">Uncharacterized protein</fullName>
    </submittedName>
</protein>
<dbReference type="PANTHER" id="PTHR23155:SF1135">
    <property type="entry name" value="OS08G0246300 PROTEIN"/>
    <property type="match status" value="1"/>
</dbReference>
<dbReference type="AlphaFoldDB" id="A0A3L6P9K5"/>